<keyword evidence="5" id="KW-1185">Reference proteome</keyword>
<reference evidence="4" key="1">
    <citation type="submission" date="2022-09" db="EMBL/GenBank/DDBJ databases">
        <authorList>
            <person name="Yuan C."/>
            <person name="Ke Z."/>
        </authorList>
    </citation>
    <scope>NUCLEOTIDE SEQUENCE</scope>
    <source>
        <strain evidence="4">LB-8</strain>
    </source>
</reference>
<feature type="domain" description="Transposase IS66 central" evidence="1">
    <location>
        <begin position="168"/>
        <end position="450"/>
    </location>
</feature>
<dbReference type="Proteomes" id="UP001155483">
    <property type="component" value="Unassembled WGS sequence"/>
</dbReference>
<organism evidence="4 5">
    <name type="scientific">Paraflavisolibacter caeni</name>
    <dbReference type="NCBI Taxonomy" id="2982496"/>
    <lineage>
        <taxon>Bacteria</taxon>
        <taxon>Pseudomonadati</taxon>
        <taxon>Bacteroidota</taxon>
        <taxon>Chitinophagia</taxon>
        <taxon>Chitinophagales</taxon>
        <taxon>Chitinophagaceae</taxon>
        <taxon>Paraflavisolibacter</taxon>
    </lineage>
</organism>
<dbReference type="PANTHER" id="PTHR33678:SF1">
    <property type="entry name" value="BLL1576 PROTEIN"/>
    <property type="match status" value="1"/>
</dbReference>
<gene>
    <name evidence="4" type="ORF">OCK74_27770</name>
</gene>
<feature type="domain" description="Transposase IS66 C-terminal" evidence="3">
    <location>
        <begin position="457"/>
        <end position="494"/>
    </location>
</feature>
<protein>
    <submittedName>
        <fullName evidence="4">IS66 family transposase</fullName>
    </submittedName>
</protein>
<dbReference type="EMBL" id="JAOTIF010000066">
    <property type="protein sequence ID" value="MCU7552943.1"/>
    <property type="molecule type" value="Genomic_DNA"/>
</dbReference>
<dbReference type="InterPro" id="IPR039552">
    <property type="entry name" value="IS66_C"/>
</dbReference>
<name>A0A9X2XQ46_9BACT</name>
<dbReference type="AlphaFoldDB" id="A0A9X2XQ46"/>
<feature type="domain" description="Transposase TnpC homeodomain" evidence="2">
    <location>
        <begin position="23"/>
        <end position="103"/>
    </location>
</feature>
<dbReference type="Pfam" id="PF03050">
    <property type="entry name" value="DDE_Tnp_IS66"/>
    <property type="match status" value="1"/>
</dbReference>
<comment type="caution">
    <text evidence="4">The sequence shown here is derived from an EMBL/GenBank/DDBJ whole genome shotgun (WGS) entry which is preliminary data.</text>
</comment>
<proteinExistence type="predicted"/>
<evidence type="ECO:0000259" key="3">
    <source>
        <dbReference type="Pfam" id="PF13817"/>
    </source>
</evidence>
<evidence type="ECO:0000259" key="2">
    <source>
        <dbReference type="Pfam" id="PF13007"/>
    </source>
</evidence>
<sequence>MQEEPSIDYKARLQEAHGTITVLKHRIEQLEKMIFGSKHERFVPTTPPAGQLTLELQADATHEVNVTSTQKIAYTRSKTTLEPKSTEHPGRNPLPDHLRRVEIVLEPEGVPEGSIRIGELISEQLEATPSELYVKRFIRPKYALPKSSGEEDGTKILTASLPVQPIDKCMAGPSLLAQILIDKYMDHLPAHRQMQRFERSGVSLPYSTIISWIGSSCKLLQVFEEALKQEVLSTGYLHADETGIKVLDEQKNGKKVHHGFFWVYHTTVKKLVYFDYQKSRNRTAAQSILSTYKGYLQTDGYEVYDDFDEEEQIHHLLCMAHARRYFVDSLNTDKNRAEYALGQMQRLYAIERRSRDEGLSVEEKKAVRQKEAVPILDQLGKWMKEQLGEVLPKSPIGKALAYSVKRWEKLGVYTQDGRLSIDNNAVENSIRPVALGRKNYLFCGSGEAARRAAMIYSLLGSCKLHGINPLVWLTDVLTRLPMQPINQIKELLPHNWKPLQD</sequence>
<evidence type="ECO:0000313" key="4">
    <source>
        <dbReference type="EMBL" id="MCU7552943.1"/>
    </source>
</evidence>
<dbReference type="InterPro" id="IPR052344">
    <property type="entry name" value="Transposase-related"/>
</dbReference>
<dbReference type="InterPro" id="IPR024463">
    <property type="entry name" value="Transposase_TnpC_homeodom"/>
</dbReference>
<evidence type="ECO:0000259" key="1">
    <source>
        <dbReference type="Pfam" id="PF03050"/>
    </source>
</evidence>
<dbReference type="NCBIfam" id="NF033517">
    <property type="entry name" value="transpos_IS66"/>
    <property type="match status" value="1"/>
</dbReference>
<dbReference type="RefSeq" id="WP_279300376.1">
    <property type="nucleotide sequence ID" value="NZ_JAOTIF010000066.1"/>
</dbReference>
<dbReference type="Pfam" id="PF13817">
    <property type="entry name" value="DDE_Tnp_IS66_C"/>
    <property type="match status" value="1"/>
</dbReference>
<dbReference type="Pfam" id="PF13007">
    <property type="entry name" value="LZ_Tnp_IS66"/>
    <property type="match status" value="1"/>
</dbReference>
<dbReference type="InterPro" id="IPR004291">
    <property type="entry name" value="Transposase_IS66_central"/>
</dbReference>
<reference evidence="4" key="2">
    <citation type="submission" date="2023-04" db="EMBL/GenBank/DDBJ databases">
        <title>Paracnuella aquatica gen. nov., sp. nov., a member of the family Chitinophagaceae isolated from a hot spring.</title>
        <authorList>
            <person name="Wang C."/>
        </authorList>
    </citation>
    <scope>NUCLEOTIDE SEQUENCE</scope>
    <source>
        <strain evidence="4">LB-8</strain>
    </source>
</reference>
<accession>A0A9X2XQ46</accession>
<evidence type="ECO:0000313" key="5">
    <source>
        <dbReference type="Proteomes" id="UP001155483"/>
    </source>
</evidence>
<dbReference type="PANTHER" id="PTHR33678">
    <property type="entry name" value="BLL1576 PROTEIN"/>
    <property type="match status" value="1"/>
</dbReference>